<dbReference type="Proteomes" id="UP001236507">
    <property type="component" value="Unassembled WGS sequence"/>
</dbReference>
<dbReference type="EMBL" id="JASHIF010000030">
    <property type="protein sequence ID" value="MDI9862465.1"/>
    <property type="molecule type" value="Genomic_DNA"/>
</dbReference>
<feature type="domain" description="Rhodanese" evidence="1">
    <location>
        <begin position="12"/>
        <end position="94"/>
    </location>
</feature>
<dbReference type="PROSITE" id="PS50206">
    <property type="entry name" value="RHODANESE_3"/>
    <property type="match status" value="1"/>
</dbReference>
<evidence type="ECO:0000259" key="1">
    <source>
        <dbReference type="PROSITE" id="PS50206"/>
    </source>
</evidence>
<dbReference type="RefSeq" id="WP_283346716.1">
    <property type="nucleotide sequence ID" value="NZ_JASHIF010000030.1"/>
</dbReference>
<dbReference type="CDD" id="cd00158">
    <property type="entry name" value="RHOD"/>
    <property type="match status" value="1"/>
</dbReference>
<keyword evidence="3" id="KW-1185">Reference proteome</keyword>
<dbReference type="SUPFAM" id="SSF52821">
    <property type="entry name" value="Rhodanese/Cell cycle control phosphatase"/>
    <property type="match status" value="1"/>
</dbReference>
<protein>
    <submittedName>
        <fullName evidence="2">Rhodanese-like domain-containing protein</fullName>
    </submittedName>
</protein>
<reference evidence="2 3" key="1">
    <citation type="submission" date="2023-05" db="EMBL/GenBank/DDBJ databases">
        <title>Novel species of genus Flectobacillus isolated from stream in China.</title>
        <authorList>
            <person name="Lu H."/>
        </authorList>
    </citation>
    <scope>NUCLEOTIDE SEQUENCE [LARGE SCALE GENOMIC DNA]</scope>
    <source>
        <strain evidence="2 3">KCTC 42575</strain>
    </source>
</reference>
<evidence type="ECO:0000313" key="2">
    <source>
        <dbReference type="EMBL" id="MDI9862465.1"/>
    </source>
</evidence>
<dbReference type="InterPro" id="IPR001763">
    <property type="entry name" value="Rhodanese-like_dom"/>
</dbReference>
<accession>A0ABT6YG15</accession>
<organism evidence="2 3">
    <name type="scientific">Flectobacillus roseus</name>
    <dbReference type="NCBI Taxonomy" id="502259"/>
    <lineage>
        <taxon>Bacteria</taxon>
        <taxon>Pseudomonadati</taxon>
        <taxon>Bacteroidota</taxon>
        <taxon>Cytophagia</taxon>
        <taxon>Cytophagales</taxon>
        <taxon>Flectobacillaceae</taxon>
        <taxon>Flectobacillus</taxon>
    </lineage>
</organism>
<dbReference type="PANTHER" id="PTHR43031:SF17">
    <property type="entry name" value="SULFURTRANSFERASE YTWF-RELATED"/>
    <property type="match status" value="1"/>
</dbReference>
<sequence length="95" mass="10755">MIDISAEEFKNRLPELQIVDIRTEAEVLDFDLGGLHLPFDELLEKLDTIDFLKNQEFVIICYTGLQSKVAATILRKRGFEGVRNLTGGIEAFLSL</sequence>
<dbReference type="Gene3D" id="3.40.250.10">
    <property type="entry name" value="Rhodanese-like domain"/>
    <property type="match status" value="1"/>
</dbReference>
<dbReference type="InterPro" id="IPR050229">
    <property type="entry name" value="GlpE_sulfurtransferase"/>
</dbReference>
<gene>
    <name evidence="2" type="ORF">QM524_24790</name>
</gene>
<dbReference type="Pfam" id="PF00581">
    <property type="entry name" value="Rhodanese"/>
    <property type="match status" value="1"/>
</dbReference>
<dbReference type="InterPro" id="IPR036873">
    <property type="entry name" value="Rhodanese-like_dom_sf"/>
</dbReference>
<dbReference type="PANTHER" id="PTHR43031">
    <property type="entry name" value="FAD-DEPENDENT OXIDOREDUCTASE"/>
    <property type="match status" value="1"/>
</dbReference>
<evidence type="ECO:0000313" key="3">
    <source>
        <dbReference type="Proteomes" id="UP001236507"/>
    </source>
</evidence>
<name>A0ABT6YG15_9BACT</name>
<comment type="caution">
    <text evidence="2">The sequence shown here is derived from an EMBL/GenBank/DDBJ whole genome shotgun (WGS) entry which is preliminary data.</text>
</comment>
<proteinExistence type="predicted"/>